<dbReference type="EMBL" id="SMFL01000019">
    <property type="protein sequence ID" value="TDE09604.1"/>
    <property type="molecule type" value="Genomic_DNA"/>
</dbReference>
<dbReference type="Pfam" id="PF16344">
    <property type="entry name" value="FecR_C"/>
    <property type="match status" value="1"/>
</dbReference>
<feature type="transmembrane region" description="Helical" evidence="1">
    <location>
        <begin position="79"/>
        <end position="97"/>
    </location>
</feature>
<reference evidence="4 5" key="1">
    <citation type="submission" date="2019-03" db="EMBL/GenBank/DDBJ databases">
        <title>Dyadobacter AR-3-6 sp. nov., isolated from arctic soil.</title>
        <authorList>
            <person name="Chaudhary D.K."/>
        </authorList>
    </citation>
    <scope>NUCLEOTIDE SEQUENCE [LARGE SCALE GENOMIC DNA]</scope>
    <source>
        <strain evidence="4 5">AR-3-6</strain>
    </source>
</reference>
<dbReference type="Proteomes" id="UP000294850">
    <property type="component" value="Unassembled WGS sequence"/>
</dbReference>
<dbReference type="PANTHER" id="PTHR30273">
    <property type="entry name" value="PERIPLASMIC SIGNAL SENSOR AND SIGMA FACTOR ACTIVATOR FECR-RELATED"/>
    <property type="match status" value="1"/>
</dbReference>
<feature type="domain" description="FecR protein" evidence="2">
    <location>
        <begin position="178"/>
        <end position="274"/>
    </location>
</feature>
<evidence type="ECO:0000256" key="1">
    <source>
        <dbReference type="SAM" id="Phobius"/>
    </source>
</evidence>
<keyword evidence="1" id="KW-0812">Transmembrane</keyword>
<evidence type="ECO:0000259" key="2">
    <source>
        <dbReference type="Pfam" id="PF04773"/>
    </source>
</evidence>
<gene>
    <name evidence="4" type="ORF">E0F88_30420</name>
</gene>
<evidence type="ECO:0000313" key="4">
    <source>
        <dbReference type="EMBL" id="TDE09604.1"/>
    </source>
</evidence>
<keyword evidence="5" id="KW-1185">Reference proteome</keyword>
<accession>A0A4R5DD72</accession>
<dbReference type="FunFam" id="2.60.120.1440:FF:000001">
    <property type="entry name" value="Putative anti-sigma factor"/>
    <property type="match status" value="1"/>
</dbReference>
<dbReference type="Gene3D" id="2.60.120.1440">
    <property type="match status" value="1"/>
</dbReference>
<dbReference type="RefSeq" id="WP_131962108.1">
    <property type="nucleotide sequence ID" value="NZ_SMFL01000019.1"/>
</dbReference>
<protein>
    <submittedName>
        <fullName evidence="4">DUF4974 domain-containing protein</fullName>
    </submittedName>
</protein>
<dbReference type="OrthoDB" id="1452822at2"/>
<name>A0A4R5DD72_9BACT</name>
<keyword evidence="1" id="KW-0472">Membrane</keyword>
<organism evidence="4 5">
    <name type="scientific">Dyadobacter psychrotolerans</name>
    <dbReference type="NCBI Taxonomy" id="2541721"/>
    <lineage>
        <taxon>Bacteria</taxon>
        <taxon>Pseudomonadati</taxon>
        <taxon>Bacteroidota</taxon>
        <taxon>Cytophagia</taxon>
        <taxon>Cytophagales</taxon>
        <taxon>Spirosomataceae</taxon>
        <taxon>Dyadobacter</taxon>
    </lineage>
</organism>
<dbReference type="InterPro" id="IPR012373">
    <property type="entry name" value="Ferrdict_sens_TM"/>
</dbReference>
<sequence length="382" mass="42516">MLNPPENIQTLANKWLSGTITQQEQKILDEWYEQQLPEKLNWTSVDDTDETIRARMFIALKGQLQFNARKVISIRQTRIWTIAAACVVLLIISSIYLSQHKPSQQRLMSAKPVEKADKTAAGNKAVLTLADGSAIILDNSPNGTVSKQGSTVVDKTSKGQLIYRPGTTSVAQAENINTLTTPKGGQYQLQLPDGSKVWLNAASSLKFPAAFGSSERRVELSGEAYFEIAKNAQKPFKVMIAQGAVIEVLGTHFNVMAYQNEKNVSTTLLEGSVKITKSNLALTIKPGQQAVLNNTLQAFQVDTEQEIAWQKGDFQFSNTDFAGILRELERWYDVDFVYEDLPSKKLNGIVSRTYNLSQVLRMLEITGGVQFKKEGRQIRVIN</sequence>
<dbReference type="PANTHER" id="PTHR30273:SF2">
    <property type="entry name" value="PROTEIN FECR"/>
    <property type="match status" value="1"/>
</dbReference>
<dbReference type="InterPro" id="IPR032508">
    <property type="entry name" value="FecR_C"/>
</dbReference>
<comment type="caution">
    <text evidence="4">The sequence shown here is derived from an EMBL/GenBank/DDBJ whole genome shotgun (WGS) entry which is preliminary data.</text>
</comment>
<dbReference type="AlphaFoldDB" id="A0A4R5DD72"/>
<evidence type="ECO:0000313" key="5">
    <source>
        <dbReference type="Proteomes" id="UP000294850"/>
    </source>
</evidence>
<proteinExistence type="predicted"/>
<feature type="domain" description="Protein FecR C-terminal" evidence="3">
    <location>
        <begin position="314"/>
        <end position="379"/>
    </location>
</feature>
<dbReference type="GO" id="GO:0016989">
    <property type="term" value="F:sigma factor antagonist activity"/>
    <property type="evidence" value="ECO:0007669"/>
    <property type="project" value="TreeGrafter"/>
</dbReference>
<dbReference type="InterPro" id="IPR006860">
    <property type="entry name" value="FecR"/>
</dbReference>
<evidence type="ECO:0000259" key="3">
    <source>
        <dbReference type="Pfam" id="PF16344"/>
    </source>
</evidence>
<dbReference type="PIRSF" id="PIRSF018266">
    <property type="entry name" value="FecR"/>
    <property type="match status" value="1"/>
</dbReference>
<dbReference type="Pfam" id="PF04773">
    <property type="entry name" value="FecR"/>
    <property type="match status" value="1"/>
</dbReference>
<dbReference type="Gene3D" id="3.55.50.30">
    <property type="match status" value="1"/>
</dbReference>
<keyword evidence="1" id="KW-1133">Transmembrane helix</keyword>